<accession>A0A645BJW5</accession>
<dbReference type="SUPFAM" id="SSF81301">
    <property type="entry name" value="Nucleotidyltransferase"/>
    <property type="match status" value="1"/>
</dbReference>
<comment type="caution">
    <text evidence="2">The sequence shown here is derived from an EMBL/GenBank/DDBJ whole genome shotgun (WGS) entry which is preliminary data.</text>
</comment>
<dbReference type="Gene3D" id="3.30.460.10">
    <property type="entry name" value="Beta Polymerase, domain 2"/>
    <property type="match status" value="1"/>
</dbReference>
<dbReference type="Pfam" id="PF01909">
    <property type="entry name" value="NTP_transf_2"/>
    <property type="match status" value="1"/>
</dbReference>
<proteinExistence type="predicted"/>
<dbReference type="InterPro" id="IPR002934">
    <property type="entry name" value="Polymerase_NTP_transf_dom"/>
</dbReference>
<dbReference type="InterPro" id="IPR043519">
    <property type="entry name" value="NT_sf"/>
</dbReference>
<feature type="domain" description="Polymerase nucleotidyl transferase" evidence="1">
    <location>
        <begin position="11"/>
        <end position="67"/>
    </location>
</feature>
<organism evidence="2">
    <name type="scientific">bioreactor metagenome</name>
    <dbReference type="NCBI Taxonomy" id="1076179"/>
    <lineage>
        <taxon>unclassified sequences</taxon>
        <taxon>metagenomes</taxon>
        <taxon>ecological metagenomes</taxon>
    </lineage>
</organism>
<evidence type="ECO:0000259" key="1">
    <source>
        <dbReference type="Pfam" id="PF01909"/>
    </source>
</evidence>
<reference evidence="2" key="1">
    <citation type="submission" date="2019-08" db="EMBL/GenBank/DDBJ databases">
        <authorList>
            <person name="Kucharzyk K."/>
            <person name="Murdoch R.W."/>
            <person name="Higgins S."/>
            <person name="Loffler F."/>
        </authorList>
    </citation>
    <scope>NUCLEOTIDE SEQUENCE</scope>
</reference>
<gene>
    <name evidence="2" type="ORF">SDC9_108930</name>
</gene>
<sequence length="238" mass="27389">MQIDIDTWIQQCLSKLKDLFASRLAFVGLQGSYGCGEETDDSDIDVVVILDHADPEDLKAYGTMLDSLPNREKICGFISGLQELKNWERSDLFQFYYDTTPIYGNIDFIKELICEEDVRRAIRIGACNLYHMCGHNMVHEKDGELLKSLYKSATFTVQAISYLQTRTYRKRKMELLSVLRQPERKILEAAIAMRQQTGLAQAEFDRFSEQLFSWASDLIAEYQSDETRANTESRCCDA</sequence>
<dbReference type="CDD" id="cd05403">
    <property type="entry name" value="NT_KNTase_like"/>
    <property type="match status" value="1"/>
</dbReference>
<dbReference type="GO" id="GO:0016779">
    <property type="term" value="F:nucleotidyltransferase activity"/>
    <property type="evidence" value="ECO:0007669"/>
    <property type="project" value="InterPro"/>
</dbReference>
<evidence type="ECO:0000313" key="2">
    <source>
        <dbReference type="EMBL" id="MPM62064.1"/>
    </source>
</evidence>
<name>A0A645BJW5_9ZZZZ</name>
<dbReference type="EMBL" id="VSSQ01018669">
    <property type="protein sequence ID" value="MPM62064.1"/>
    <property type="molecule type" value="Genomic_DNA"/>
</dbReference>
<protein>
    <recommendedName>
        <fullName evidence="1">Polymerase nucleotidyl transferase domain-containing protein</fullName>
    </recommendedName>
</protein>
<dbReference type="AlphaFoldDB" id="A0A645BJW5"/>